<feature type="domain" description="HpcH/HpaI aldolase/citrate lyase" evidence="4">
    <location>
        <begin position="3"/>
        <end position="137"/>
    </location>
</feature>
<reference evidence="5 6" key="1">
    <citation type="submission" date="2018-06" db="EMBL/GenBank/DDBJ databases">
        <authorList>
            <consortium name="Pathogen Informatics"/>
            <person name="Doyle S."/>
        </authorList>
    </citation>
    <scope>NUCLEOTIDE SEQUENCE [LARGE SCALE GENOMIC DNA]</scope>
    <source>
        <strain evidence="5 6">NCTC10865</strain>
    </source>
</reference>
<organism evidence="5 6">
    <name type="scientific">Escherichia coli</name>
    <dbReference type="NCBI Taxonomy" id="562"/>
    <lineage>
        <taxon>Bacteria</taxon>
        <taxon>Pseudomonadati</taxon>
        <taxon>Pseudomonadota</taxon>
        <taxon>Gammaproteobacteria</taxon>
        <taxon>Enterobacterales</taxon>
        <taxon>Enterobacteriaceae</taxon>
        <taxon>Escherichia</taxon>
    </lineage>
</organism>
<dbReference type="InterPro" id="IPR005000">
    <property type="entry name" value="Aldolase/citrate-lyase_domain"/>
</dbReference>
<dbReference type="EC" id="4.1.2.20" evidence="5"/>
<dbReference type="PANTHER" id="PTHR30502:SF4">
    <property type="entry name" value="5-KETO-4-DEOXY-D-GLUCARATE ALDOLASE"/>
    <property type="match status" value="1"/>
</dbReference>
<dbReference type="Pfam" id="PF03328">
    <property type="entry name" value="HpcH_HpaI"/>
    <property type="match status" value="1"/>
</dbReference>
<dbReference type="GO" id="GO:0008672">
    <property type="term" value="F:2-dehydro-3-deoxyglucarate aldolase activity"/>
    <property type="evidence" value="ECO:0007669"/>
    <property type="project" value="UniProtKB-EC"/>
</dbReference>
<evidence type="ECO:0000256" key="2">
    <source>
        <dbReference type="ARBA" id="ARBA00023239"/>
    </source>
</evidence>
<name>A0A376RE52_ECOLX</name>
<proteinExistence type="predicted"/>
<evidence type="ECO:0000313" key="5">
    <source>
        <dbReference type="EMBL" id="STI15645.1"/>
    </source>
</evidence>
<dbReference type="Proteomes" id="UP000254159">
    <property type="component" value="Unassembled WGS sequence"/>
</dbReference>
<evidence type="ECO:0000259" key="4">
    <source>
        <dbReference type="Pfam" id="PF03328"/>
    </source>
</evidence>
<evidence type="ECO:0000256" key="3">
    <source>
        <dbReference type="ARBA" id="ARBA00045074"/>
    </source>
</evidence>
<keyword evidence="1" id="KW-0479">Metal-binding</keyword>
<dbReference type="GO" id="GO:0005737">
    <property type="term" value="C:cytoplasm"/>
    <property type="evidence" value="ECO:0007669"/>
    <property type="project" value="TreeGrafter"/>
</dbReference>
<dbReference type="InterPro" id="IPR040442">
    <property type="entry name" value="Pyrv_kinase-like_dom_sf"/>
</dbReference>
<dbReference type="Gene3D" id="3.20.20.60">
    <property type="entry name" value="Phosphoenolpyruvate-binding domains"/>
    <property type="match status" value="1"/>
</dbReference>
<gene>
    <name evidence="5" type="primary">garL_2</name>
    <name evidence="5" type="ORF">NCTC10865_00870</name>
</gene>
<sequence length="148" mass="15886">MASTRYPPEGIRGVSVSHRANMFGTVADYFAQSNKNITILVQIESQQGVDNIDAIAATEGVGRHLRRPSDSGCGIRPSPAIASHPDVQKAIQHIFNRASAHGKPSGILAPIEADARRYLEWGATFVAVGSDLGVFRSATQKLADTFKK</sequence>
<accession>A0A376RE52</accession>
<dbReference type="PANTHER" id="PTHR30502">
    <property type="entry name" value="2-KETO-3-DEOXY-L-RHAMNONATE ALDOLASE"/>
    <property type="match status" value="1"/>
</dbReference>
<protein>
    <submittedName>
        <fullName evidence="5">2-dehydro-3-deoxyglucarate aldolase</fullName>
        <ecNumber evidence="5">4.1.2.20</ecNumber>
    </submittedName>
</protein>
<evidence type="ECO:0000256" key="1">
    <source>
        <dbReference type="ARBA" id="ARBA00022723"/>
    </source>
</evidence>
<dbReference type="EMBL" id="UGCD01000002">
    <property type="protein sequence ID" value="STI15645.1"/>
    <property type="molecule type" value="Genomic_DNA"/>
</dbReference>
<dbReference type="AlphaFoldDB" id="A0A376RE52"/>
<keyword evidence="2 5" id="KW-0456">Lyase</keyword>
<dbReference type="GO" id="GO:0046872">
    <property type="term" value="F:metal ion binding"/>
    <property type="evidence" value="ECO:0007669"/>
    <property type="project" value="UniProtKB-KW"/>
</dbReference>
<dbReference type="InterPro" id="IPR050251">
    <property type="entry name" value="HpcH-HpaI_aldolase"/>
</dbReference>
<evidence type="ECO:0000313" key="6">
    <source>
        <dbReference type="Proteomes" id="UP000254159"/>
    </source>
</evidence>
<comment type="catalytic activity">
    <reaction evidence="3">
        <text>D-glyceraldehyde + pyruvate = 2-dehydro-3-deoxy-L-galactonate</text>
        <dbReference type="Rhea" id="RHEA:80055"/>
        <dbReference type="ChEBI" id="CHEBI:15361"/>
        <dbReference type="ChEBI" id="CHEBI:17378"/>
        <dbReference type="ChEBI" id="CHEBI:75545"/>
    </reaction>
</comment>
<dbReference type="InterPro" id="IPR015813">
    <property type="entry name" value="Pyrv/PenolPyrv_kinase-like_dom"/>
</dbReference>
<dbReference type="SUPFAM" id="SSF51621">
    <property type="entry name" value="Phosphoenolpyruvate/pyruvate domain"/>
    <property type="match status" value="1"/>
</dbReference>